<evidence type="ECO:0000259" key="8">
    <source>
        <dbReference type="PROSITE" id="PS51410"/>
    </source>
</evidence>
<dbReference type="InterPro" id="IPR036329">
    <property type="entry name" value="Aro-AA_hydroxylase_C_sf"/>
</dbReference>
<protein>
    <submittedName>
        <fullName evidence="9">Phenylalanine 4-monooxygenase</fullName>
    </submittedName>
</protein>
<dbReference type="OrthoDB" id="9780502at2"/>
<dbReference type="InterPro" id="IPR036951">
    <property type="entry name" value="ArAA_hydroxylase_sf"/>
</dbReference>
<dbReference type="PROSITE" id="PS51410">
    <property type="entry name" value="BH4_AAA_HYDROXYL_2"/>
    <property type="match status" value="1"/>
</dbReference>
<dbReference type="InterPro" id="IPR001273">
    <property type="entry name" value="ArAA_hydroxylase"/>
</dbReference>
<dbReference type="Proteomes" id="UP000233398">
    <property type="component" value="Unassembled WGS sequence"/>
</dbReference>
<feature type="binding site" evidence="7">
    <location>
        <position position="159"/>
    </location>
    <ligand>
        <name>Fe cation</name>
        <dbReference type="ChEBI" id="CHEBI:24875"/>
    </ligand>
</feature>
<name>A0A2N0VMI1_9BACT</name>
<keyword evidence="3 7" id="KW-0479">Metal-binding</keyword>
<accession>A0A2N0VMI1</accession>
<dbReference type="InterPro" id="IPR019774">
    <property type="entry name" value="Aromatic-AA_hydroxylase_C"/>
</dbReference>
<comment type="cofactor">
    <cofactor evidence="1 7">
        <name>Fe(2+)</name>
        <dbReference type="ChEBI" id="CHEBI:29033"/>
    </cofactor>
</comment>
<keyword evidence="6 9" id="KW-0503">Monooxygenase</keyword>
<evidence type="ECO:0000256" key="2">
    <source>
        <dbReference type="ARBA" id="ARBA00009712"/>
    </source>
</evidence>
<keyword evidence="5 7" id="KW-0408">Iron</keyword>
<comment type="caution">
    <text evidence="9">The sequence shown here is derived from an EMBL/GenBank/DDBJ whole genome shotgun (WGS) entry which is preliminary data.</text>
</comment>
<evidence type="ECO:0000256" key="1">
    <source>
        <dbReference type="ARBA" id="ARBA00001954"/>
    </source>
</evidence>
<dbReference type="CDD" id="cd00361">
    <property type="entry name" value="arom_aa_hydroxylase"/>
    <property type="match status" value="1"/>
</dbReference>
<evidence type="ECO:0000256" key="6">
    <source>
        <dbReference type="ARBA" id="ARBA00023033"/>
    </source>
</evidence>
<comment type="similarity">
    <text evidence="2">Belongs to the biopterin-dependent aromatic amino acid hydroxylase family.</text>
</comment>
<dbReference type="NCBIfam" id="NF008877">
    <property type="entry name" value="PRK11913.1-2"/>
    <property type="match status" value="1"/>
</dbReference>
<dbReference type="AlphaFoldDB" id="A0A2N0VMI1"/>
<keyword evidence="10" id="KW-1185">Reference proteome</keyword>
<dbReference type="Pfam" id="PF00351">
    <property type="entry name" value="Biopterin_H"/>
    <property type="match status" value="1"/>
</dbReference>
<evidence type="ECO:0000313" key="10">
    <source>
        <dbReference type="Proteomes" id="UP000233398"/>
    </source>
</evidence>
<dbReference type="GO" id="GO:0004505">
    <property type="term" value="F:phenylalanine 4-monooxygenase activity"/>
    <property type="evidence" value="ECO:0007669"/>
    <property type="project" value="UniProtKB-ARBA"/>
</dbReference>
<feature type="binding site" evidence="7">
    <location>
        <position position="117"/>
    </location>
    <ligand>
        <name>Fe cation</name>
        <dbReference type="ChEBI" id="CHEBI:24875"/>
    </ligand>
</feature>
<dbReference type="GO" id="GO:0005506">
    <property type="term" value="F:iron ion binding"/>
    <property type="evidence" value="ECO:0007669"/>
    <property type="project" value="InterPro"/>
</dbReference>
<dbReference type="PRINTS" id="PR00372">
    <property type="entry name" value="FYWHYDRXLASE"/>
</dbReference>
<proteinExistence type="inferred from homology"/>
<evidence type="ECO:0000313" key="9">
    <source>
        <dbReference type="EMBL" id="PKD45395.1"/>
    </source>
</evidence>
<dbReference type="SUPFAM" id="SSF56534">
    <property type="entry name" value="Aromatic aminoacid monoxygenases, catalytic and oligomerization domains"/>
    <property type="match status" value="1"/>
</dbReference>
<dbReference type="Gene3D" id="1.10.800.10">
    <property type="entry name" value="Aromatic amino acid hydroxylase"/>
    <property type="match status" value="1"/>
</dbReference>
<reference evidence="9 10" key="1">
    <citation type="submission" date="2017-11" db="EMBL/GenBank/DDBJ databases">
        <title>Rhodohalobacter 15182 sp. nov., isolated from a salt lake.</title>
        <authorList>
            <person name="Han S."/>
        </authorList>
    </citation>
    <scope>NUCLEOTIDE SEQUENCE [LARGE SCALE GENOMIC DNA]</scope>
    <source>
        <strain evidence="9 10">15182</strain>
    </source>
</reference>
<organism evidence="9 10">
    <name type="scientific">Rhodohalobacter barkolensis</name>
    <dbReference type="NCBI Taxonomy" id="2053187"/>
    <lineage>
        <taxon>Bacteria</taxon>
        <taxon>Pseudomonadati</taxon>
        <taxon>Balneolota</taxon>
        <taxon>Balneolia</taxon>
        <taxon>Balneolales</taxon>
        <taxon>Balneolaceae</taxon>
        <taxon>Rhodohalobacter</taxon>
    </lineage>
</organism>
<keyword evidence="4" id="KW-0560">Oxidoreductase</keyword>
<evidence type="ECO:0000256" key="4">
    <source>
        <dbReference type="ARBA" id="ARBA00023002"/>
    </source>
</evidence>
<feature type="domain" description="Biopterin-dependent aromatic amino acid hydroxylase family profile" evidence="8">
    <location>
        <begin position="1"/>
        <end position="241"/>
    </location>
</feature>
<gene>
    <name evidence="9" type="ORF">CWD77_06785</name>
</gene>
<dbReference type="EMBL" id="PISP01000001">
    <property type="protein sequence ID" value="PKD45395.1"/>
    <property type="molecule type" value="Genomic_DNA"/>
</dbReference>
<dbReference type="InterPro" id="IPR018301">
    <property type="entry name" value="ArAA_hydroxylase_Fe/CU_BS"/>
</dbReference>
<evidence type="ECO:0000256" key="5">
    <source>
        <dbReference type="ARBA" id="ARBA00023004"/>
    </source>
</evidence>
<evidence type="ECO:0000256" key="7">
    <source>
        <dbReference type="PIRSR" id="PIRSR601273-2"/>
    </source>
</evidence>
<dbReference type="PANTHER" id="PTHR11473">
    <property type="entry name" value="AROMATIC AMINO ACID HYDROXYLASE"/>
    <property type="match status" value="1"/>
</dbReference>
<evidence type="ECO:0000256" key="3">
    <source>
        <dbReference type="ARBA" id="ARBA00022723"/>
    </source>
</evidence>
<dbReference type="PANTHER" id="PTHR11473:SF24">
    <property type="entry name" value="PHENYLALANINE-4-HYDROXYLASE"/>
    <property type="match status" value="1"/>
</dbReference>
<dbReference type="PROSITE" id="PS00367">
    <property type="entry name" value="BH4_AAA_HYDROXYL_1"/>
    <property type="match status" value="1"/>
</dbReference>
<feature type="binding site" evidence="7">
    <location>
        <position position="112"/>
    </location>
    <ligand>
        <name>Fe cation</name>
        <dbReference type="ChEBI" id="CHEBI:24875"/>
    </ligand>
</feature>
<sequence>MTQDYSKYTDEDRKVWKTLFERQQANLPGKAHPEYLNCLDQLSDVLNPDEIVNFDKLNEYLMAQNGWSVVVVPGLIPVDDFFKLLSEKKFCSSIWLRKMDQLDYLEEPDMFHDIFGHIPLLMNSDYARFVEEFGKLGVEYGHNKIVEKQLQRLYWFTVEFGLIKQNKGTRIYGAGIISSAGETDHIFEDDIEVLPYKVNKVLENDFITSEIQTRYYEIESFEELFNSVKELEESLQEEVSA</sequence>